<protein>
    <recommendedName>
        <fullName evidence="6">Divalent metal cation transporter MntH</fullName>
    </recommendedName>
</protein>
<keyword evidence="2 6" id="KW-0813">Transport</keyword>
<evidence type="ECO:0000256" key="4">
    <source>
        <dbReference type="ARBA" id="ARBA00022989"/>
    </source>
</evidence>
<keyword evidence="6" id="KW-0769">Symport</keyword>
<feature type="transmembrane region" description="Helical" evidence="6">
    <location>
        <begin position="122"/>
        <end position="139"/>
    </location>
</feature>
<dbReference type="NCBIfam" id="TIGR01197">
    <property type="entry name" value="nramp"/>
    <property type="match status" value="1"/>
</dbReference>
<feature type="transmembrane region" description="Helical" evidence="6">
    <location>
        <begin position="322"/>
        <end position="340"/>
    </location>
</feature>
<keyword evidence="4 6" id="KW-1133">Transmembrane helix</keyword>
<gene>
    <name evidence="6 7" type="primary">mntH</name>
    <name evidence="7" type="ORF">FR943_06375</name>
</gene>
<feature type="transmembrane region" description="Helical" evidence="6">
    <location>
        <begin position="385"/>
        <end position="406"/>
    </location>
</feature>
<dbReference type="Pfam" id="PF01566">
    <property type="entry name" value="Nramp"/>
    <property type="match status" value="1"/>
</dbReference>
<dbReference type="PANTHER" id="PTHR11706">
    <property type="entry name" value="SOLUTE CARRIER PROTEIN FAMILY 11 MEMBER"/>
    <property type="match status" value="1"/>
</dbReference>
<evidence type="ECO:0000256" key="3">
    <source>
        <dbReference type="ARBA" id="ARBA00022692"/>
    </source>
</evidence>
<sequence>MLEDTRARVTPSWLLLGPAFVAAIAYVDPGNVAANVSAGAQFGYLLVWVIVVANVMAGLVQYLSAKLGLVTGRSLPEVVADHTSTPTRIAYWLQAELVAVATDLAEVVGGAIALHLLFDLPLLLGGAITGVVSLLLLSLQNRRGQRVFERVITGLLLVIAIGFLTSLFVEPPPAAEVAAGLIPRFDGAESLLLAAAMLGATVMPHAVYLHSGLARDRHGHPEPGARRRLLLRVTRYDVGLAMLVAGAVNLAMLLVAATNLQGRDNTDSIEGAHAAVRDTLGPTVALLFAIGLLASGLASTSVGAYAGAMIMQGLLKRSYPLLLRRVVTLIPALVVLALGVDPSRALVLSQVVLSFGIPLALIPLVRLTANAALMGGDVNHRVTTALGWCVAGLISVLNVVLIYLTVTG</sequence>
<keyword evidence="8" id="KW-1185">Reference proteome</keyword>
<keyword evidence="6" id="KW-1003">Cell membrane</keyword>
<dbReference type="NCBIfam" id="NF001923">
    <property type="entry name" value="PRK00701.1"/>
    <property type="match status" value="1"/>
</dbReference>
<feature type="transmembrane region" description="Helical" evidence="6">
    <location>
        <begin position="285"/>
        <end position="310"/>
    </location>
</feature>
<evidence type="ECO:0000256" key="2">
    <source>
        <dbReference type="ARBA" id="ARBA00022448"/>
    </source>
</evidence>
<name>A0ABS6KIQ6_9MYCO</name>
<dbReference type="InterPro" id="IPR001046">
    <property type="entry name" value="NRAMP_fam"/>
</dbReference>
<reference evidence="7 8" key="1">
    <citation type="journal article" date="2021" name="Sci. Rep.">
        <title>Phenotypic and genomic hallmarks of a novel, potentially pathogenic rapidly growing Mycobacterium species related to the Mycobacterium fortuitum complex.</title>
        <authorList>
            <person name="Gharbi R."/>
            <person name="Khanna V."/>
            <person name="Frigui W."/>
            <person name="Mhenni B."/>
            <person name="Brosch R."/>
            <person name="Mardassi H."/>
        </authorList>
    </citation>
    <scope>NUCLEOTIDE SEQUENCE [LARGE SCALE GENOMIC DNA]</scope>
    <source>
        <strain evidence="7 8">TNTM28</strain>
    </source>
</reference>
<comment type="subcellular location">
    <subcellularLocation>
        <location evidence="6">Cell membrane</location>
        <topology evidence="6">Multi-pass membrane protein</topology>
    </subcellularLocation>
    <subcellularLocation>
        <location evidence="1">Membrane</location>
        <topology evidence="1">Multi-pass membrane protein</topology>
    </subcellularLocation>
</comment>
<evidence type="ECO:0000313" key="8">
    <source>
        <dbReference type="Proteomes" id="UP000812982"/>
    </source>
</evidence>
<organism evidence="7 8">
    <name type="scientific">[Mycobacterium] fortunisiensis</name>
    <dbReference type="NCBI Taxonomy" id="2600579"/>
    <lineage>
        <taxon>Bacteria</taxon>
        <taxon>Bacillati</taxon>
        <taxon>Actinomycetota</taxon>
        <taxon>Actinomycetes</taxon>
        <taxon>Mycobacteriales</taxon>
        <taxon>Mycobacteriaceae</taxon>
        <taxon>Mycolicibacterium</taxon>
    </lineage>
</organism>
<dbReference type="Proteomes" id="UP000812982">
    <property type="component" value="Unassembled WGS sequence"/>
</dbReference>
<dbReference type="EMBL" id="VOMB01000009">
    <property type="protein sequence ID" value="MBU9763468.1"/>
    <property type="molecule type" value="Genomic_DNA"/>
</dbReference>
<dbReference type="PANTHER" id="PTHR11706:SF33">
    <property type="entry name" value="NATURAL RESISTANCE-ASSOCIATED MACROPHAGE PROTEIN 2"/>
    <property type="match status" value="1"/>
</dbReference>
<evidence type="ECO:0000256" key="5">
    <source>
        <dbReference type="ARBA" id="ARBA00023136"/>
    </source>
</evidence>
<feature type="transmembrane region" description="Helical" evidence="6">
    <location>
        <begin position="346"/>
        <end position="365"/>
    </location>
</feature>
<accession>A0ABS6KIQ6</accession>
<feature type="transmembrane region" description="Helical" evidence="6">
    <location>
        <begin position="41"/>
        <end position="63"/>
    </location>
</feature>
<evidence type="ECO:0000256" key="6">
    <source>
        <dbReference type="HAMAP-Rule" id="MF_00221"/>
    </source>
</evidence>
<feature type="transmembrane region" description="Helical" evidence="6">
    <location>
        <begin position="12"/>
        <end position="29"/>
    </location>
</feature>
<comment type="caution">
    <text evidence="7">The sequence shown here is derived from an EMBL/GenBank/DDBJ whole genome shotgun (WGS) entry which is preliminary data.</text>
</comment>
<feature type="transmembrane region" description="Helical" evidence="6">
    <location>
        <begin position="151"/>
        <end position="170"/>
    </location>
</feature>
<feature type="transmembrane region" description="Helical" evidence="6">
    <location>
        <begin position="236"/>
        <end position="257"/>
    </location>
</feature>
<dbReference type="NCBIfam" id="NF037982">
    <property type="entry name" value="Nramp_1"/>
    <property type="match status" value="1"/>
</dbReference>
<keyword evidence="3 6" id="KW-0812">Transmembrane</keyword>
<comment type="function">
    <text evidence="6">H(+)-stimulated, divalent metal cation uptake system.</text>
</comment>
<evidence type="ECO:0000256" key="1">
    <source>
        <dbReference type="ARBA" id="ARBA00004141"/>
    </source>
</evidence>
<keyword evidence="6" id="KW-0406">Ion transport</keyword>
<proteinExistence type="inferred from homology"/>
<feature type="transmembrane region" description="Helical" evidence="6">
    <location>
        <begin position="190"/>
        <end position="209"/>
    </location>
</feature>
<dbReference type="HAMAP" id="MF_00221">
    <property type="entry name" value="NRAMP"/>
    <property type="match status" value="1"/>
</dbReference>
<keyword evidence="5 6" id="KW-0472">Membrane</keyword>
<comment type="similarity">
    <text evidence="6">Belongs to the NRAMP family.</text>
</comment>
<dbReference type="RefSeq" id="WP_217155568.1">
    <property type="nucleotide sequence ID" value="NZ_VOMB01000009.1"/>
</dbReference>
<evidence type="ECO:0000313" key="7">
    <source>
        <dbReference type="EMBL" id="MBU9763468.1"/>
    </source>
</evidence>